<dbReference type="EMBL" id="PDLM01000006">
    <property type="protein sequence ID" value="RDW75349.1"/>
    <property type="molecule type" value="Genomic_DNA"/>
</dbReference>
<evidence type="ECO:0000313" key="10">
    <source>
        <dbReference type="Proteomes" id="UP000256645"/>
    </source>
</evidence>
<feature type="transmembrane region" description="Helical" evidence="7">
    <location>
        <begin position="126"/>
        <end position="148"/>
    </location>
</feature>
<feature type="transmembrane region" description="Helical" evidence="7">
    <location>
        <begin position="48"/>
        <end position="71"/>
    </location>
</feature>
<keyword evidence="3 7" id="KW-1133">Transmembrane helix</keyword>
<evidence type="ECO:0000259" key="8">
    <source>
        <dbReference type="Pfam" id="PF20684"/>
    </source>
</evidence>
<gene>
    <name evidence="9" type="ORF">BP6252_06491</name>
</gene>
<evidence type="ECO:0000313" key="9">
    <source>
        <dbReference type="EMBL" id="RDW75349.1"/>
    </source>
</evidence>
<sequence length="375" mass="41515">MTSELGPDHNIGGPALGVIWMMVGIAGSVVGLRIATQTFVTRKFGLSDVLILLSICTLAGMASLITVQYHYGWGRHYAYLTSIQKLNAIKYNVICQSFGVMGSTWGRLSFIVFMAQIFGTTKPRRIFLWALFWAQLLTNGVVVITLYVQCNNVKALWDFSIESYCWKSDVQTKIGYAHSTWNGFTDLILTILPAVVVWNLQMNMRLKLGVACLLSLSLFAFVGVIMKIVYLHALSEKDDYTYNTVPMFTWIIVEGTLVAIAASVPLLRPLINKVRPSARSSNTYELEKYGKYGNQISLTSNRVFSKLGSSSEAERQTDSSSAEGILPMQGVLASDRILKHTSYTVRISEPFDQALGGAGSAGLSSHSAEEKMWQR</sequence>
<feature type="transmembrane region" description="Helical" evidence="7">
    <location>
        <begin position="91"/>
        <end position="114"/>
    </location>
</feature>
<dbReference type="STRING" id="1849047.A0A3D8RMS0"/>
<name>A0A3D8RMS0_9HELO</name>
<dbReference type="PANTHER" id="PTHR33048:SF47">
    <property type="entry name" value="INTEGRAL MEMBRANE PROTEIN-RELATED"/>
    <property type="match status" value="1"/>
</dbReference>
<keyword evidence="4 7" id="KW-0472">Membrane</keyword>
<dbReference type="InterPro" id="IPR049326">
    <property type="entry name" value="Rhodopsin_dom_fungi"/>
</dbReference>
<feature type="transmembrane region" description="Helical" evidence="7">
    <location>
        <begin position="181"/>
        <end position="200"/>
    </location>
</feature>
<protein>
    <recommendedName>
        <fullName evidence="8">Rhodopsin domain-containing protein</fullName>
    </recommendedName>
</protein>
<evidence type="ECO:0000256" key="5">
    <source>
        <dbReference type="ARBA" id="ARBA00038359"/>
    </source>
</evidence>
<evidence type="ECO:0000256" key="7">
    <source>
        <dbReference type="SAM" id="Phobius"/>
    </source>
</evidence>
<feature type="region of interest" description="Disordered" evidence="6">
    <location>
        <begin position="356"/>
        <end position="375"/>
    </location>
</feature>
<evidence type="ECO:0000256" key="3">
    <source>
        <dbReference type="ARBA" id="ARBA00022989"/>
    </source>
</evidence>
<comment type="caution">
    <text evidence="9">The sequence shown here is derived from an EMBL/GenBank/DDBJ whole genome shotgun (WGS) entry which is preliminary data.</text>
</comment>
<evidence type="ECO:0000256" key="4">
    <source>
        <dbReference type="ARBA" id="ARBA00023136"/>
    </source>
</evidence>
<dbReference type="OrthoDB" id="5429740at2759"/>
<feature type="transmembrane region" description="Helical" evidence="7">
    <location>
        <begin position="212"/>
        <end position="235"/>
    </location>
</feature>
<dbReference type="InterPro" id="IPR052337">
    <property type="entry name" value="SAT4-like"/>
</dbReference>
<feature type="transmembrane region" description="Helical" evidence="7">
    <location>
        <begin position="15"/>
        <end position="36"/>
    </location>
</feature>
<proteinExistence type="inferred from homology"/>
<evidence type="ECO:0000256" key="2">
    <source>
        <dbReference type="ARBA" id="ARBA00022692"/>
    </source>
</evidence>
<dbReference type="Proteomes" id="UP000256645">
    <property type="component" value="Unassembled WGS sequence"/>
</dbReference>
<dbReference type="AlphaFoldDB" id="A0A3D8RMS0"/>
<feature type="domain" description="Rhodopsin" evidence="8">
    <location>
        <begin position="32"/>
        <end position="272"/>
    </location>
</feature>
<evidence type="ECO:0000256" key="1">
    <source>
        <dbReference type="ARBA" id="ARBA00004141"/>
    </source>
</evidence>
<dbReference type="PANTHER" id="PTHR33048">
    <property type="entry name" value="PTH11-LIKE INTEGRAL MEMBRANE PROTEIN (AFU_ORTHOLOGUE AFUA_5G11245)"/>
    <property type="match status" value="1"/>
</dbReference>
<evidence type="ECO:0000256" key="6">
    <source>
        <dbReference type="SAM" id="MobiDB-lite"/>
    </source>
</evidence>
<comment type="subcellular location">
    <subcellularLocation>
        <location evidence="1">Membrane</location>
        <topology evidence="1">Multi-pass membrane protein</topology>
    </subcellularLocation>
</comment>
<comment type="similarity">
    <text evidence="5">Belongs to the SAT4 family.</text>
</comment>
<dbReference type="Pfam" id="PF20684">
    <property type="entry name" value="Fung_rhodopsin"/>
    <property type="match status" value="1"/>
</dbReference>
<accession>A0A3D8RMS0</accession>
<dbReference type="GO" id="GO:0016020">
    <property type="term" value="C:membrane"/>
    <property type="evidence" value="ECO:0007669"/>
    <property type="project" value="UniProtKB-SubCell"/>
</dbReference>
<keyword evidence="2 7" id="KW-0812">Transmembrane</keyword>
<feature type="transmembrane region" description="Helical" evidence="7">
    <location>
        <begin position="247"/>
        <end position="267"/>
    </location>
</feature>
<keyword evidence="10" id="KW-1185">Reference proteome</keyword>
<organism evidence="9 10">
    <name type="scientific">Coleophoma cylindrospora</name>
    <dbReference type="NCBI Taxonomy" id="1849047"/>
    <lineage>
        <taxon>Eukaryota</taxon>
        <taxon>Fungi</taxon>
        <taxon>Dikarya</taxon>
        <taxon>Ascomycota</taxon>
        <taxon>Pezizomycotina</taxon>
        <taxon>Leotiomycetes</taxon>
        <taxon>Helotiales</taxon>
        <taxon>Dermateaceae</taxon>
        <taxon>Coleophoma</taxon>
    </lineage>
</organism>
<reference evidence="9 10" key="1">
    <citation type="journal article" date="2018" name="IMA Fungus">
        <title>IMA Genome-F 9: Draft genome sequence of Annulohypoxylon stygium, Aspergillus mulundensis, Berkeleyomyces basicola (syn. Thielaviopsis basicola), Ceratocystis smalleyi, two Cercospora beticola strains, Coleophoma cylindrospora, Fusarium fracticaudum, Phialophora cf. hyalina, and Morchella septimelata.</title>
        <authorList>
            <person name="Wingfield B.D."/>
            <person name="Bills G.F."/>
            <person name="Dong Y."/>
            <person name="Huang W."/>
            <person name="Nel W.J."/>
            <person name="Swalarsk-Parry B.S."/>
            <person name="Vaghefi N."/>
            <person name="Wilken P.M."/>
            <person name="An Z."/>
            <person name="de Beer Z.W."/>
            <person name="De Vos L."/>
            <person name="Chen L."/>
            <person name="Duong T.A."/>
            <person name="Gao Y."/>
            <person name="Hammerbacher A."/>
            <person name="Kikkert J.R."/>
            <person name="Li Y."/>
            <person name="Li H."/>
            <person name="Li K."/>
            <person name="Li Q."/>
            <person name="Liu X."/>
            <person name="Ma X."/>
            <person name="Naidoo K."/>
            <person name="Pethybridge S.J."/>
            <person name="Sun J."/>
            <person name="Steenkamp E.T."/>
            <person name="van der Nest M.A."/>
            <person name="van Wyk S."/>
            <person name="Wingfield M.J."/>
            <person name="Xiong C."/>
            <person name="Yue Q."/>
            <person name="Zhang X."/>
        </authorList>
    </citation>
    <scope>NUCLEOTIDE SEQUENCE [LARGE SCALE GENOMIC DNA]</scope>
    <source>
        <strain evidence="9 10">BP6252</strain>
    </source>
</reference>